<dbReference type="EMBL" id="VBQZ03000132">
    <property type="protein sequence ID" value="MXQ95309.1"/>
    <property type="molecule type" value="Genomic_DNA"/>
</dbReference>
<protein>
    <submittedName>
        <fullName evidence="2">Uncharacterized protein</fullName>
    </submittedName>
</protein>
<dbReference type="AlphaFoldDB" id="A0A6B0RYS8"/>
<proteinExistence type="predicted"/>
<sequence>MCEGPCPTDPAQESVPGLAQTVGASLDPGAVPLSASRPGLTHPVYSMRHDNTLQTPRNTEKDDNKPGKRTCDPGETG</sequence>
<gene>
    <name evidence="2" type="ORF">E5288_WYG005108</name>
</gene>
<comment type="caution">
    <text evidence="2">The sequence shown here is derived from an EMBL/GenBank/DDBJ whole genome shotgun (WGS) entry which is preliminary data.</text>
</comment>
<organism evidence="2 3">
    <name type="scientific">Bos mutus</name>
    <name type="common">wild yak</name>
    <dbReference type="NCBI Taxonomy" id="72004"/>
    <lineage>
        <taxon>Eukaryota</taxon>
        <taxon>Metazoa</taxon>
        <taxon>Chordata</taxon>
        <taxon>Craniata</taxon>
        <taxon>Vertebrata</taxon>
        <taxon>Euteleostomi</taxon>
        <taxon>Mammalia</taxon>
        <taxon>Eutheria</taxon>
        <taxon>Laurasiatheria</taxon>
        <taxon>Artiodactyla</taxon>
        <taxon>Ruminantia</taxon>
        <taxon>Pecora</taxon>
        <taxon>Bovidae</taxon>
        <taxon>Bovinae</taxon>
        <taxon>Bos</taxon>
    </lineage>
</organism>
<dbReference type="Proteomes" id="UP000322234">
    <property type="component" value="Unassembled WGS sequence"/>
</dbReference>
<feature type="compositionally biased region" description="Basic and acidic residues" evidence="1">
    <location>
        <begin position="58"/>
        <end position="77"/>
    </location>
</feature>
<evidence type="ECO:0000313" key="3">
    <source>
        <dbReference type="Proteomes" id="UP000322234"/>
    </source>
</evidence>
<keyword evidence="3" id="KW-1185">Reference proteome</keyword>
<accession>A0A6B0RYS8</accession>
<evidence type="ECO:0000256" key="1">
    <source>
        <dbReference type="SAM" id="MobiDB-lite"/>
    </source>
</evidence>
<reference evidence="2" key="1">
    <citation type="submission" date="2019-10" db="EMBL/GenBank/DDBJ databases">
        <title>The sequence and de novo assembly of the wild yak genome.</title>
        <authorList>
            <person name="Liu Y."/>
        </authorList>
    </citation>
    <scope>NUCLEOTIDE SEQUENCE [LARGE SCALE GENOMIC DNA]</scope>
    <source>
        <strain evidence="2">WY2019</strain>
    </source>
</reference>
<evidence type="ECO:0000313" key="2">
    <source>
        <dbReference type="EMBL" id="MXQ95309.1"/>
    </source>
</evidence>
<feature type="region of interest" description="Disordered" evidence="1">
    <location>
        <begin position="1"/>
        <end position="77"/>
    </location>
</feature>
<name>A0A6B0RYS8_9CETA</name>